<evidence type="ECO:0000256" key="1">
    <source>
        <dbReference type="SAM" id="SignalP"/>
    </source>
</evidence>
<gene>
    <name evidence="2" type="ORF">CQW23_12824</name>
</gene>
<sequence>MLVHLLLKIVYVSLEVMHICSTNLKASKSVEVGRFIKQLLEASSDILKEYLIHLQQHMVNNITPSNSARNIYVMIKFLLIILTDVSKDVHRREKLFYLWECVGALTKELFVLVHNLEENSRNKEDMNEATGASPNLLEDIDILKKDLKNVS</sequence>
<feature type="signal peptide" evidence="1">
    <location>
        <begin position="1"/>
        <end position="21"/>
    </location>
</feature>
<keyword evidence="3" id="KW-1185">Reference proteome</keyword>
<comment type="caution">
    <text evidence="2">The sequence shown here is derived from an EMBL/GenBank/DDBJ whole genome shotgun (WGS) entry which is preliminary data.</text>
</comment>
<dbReference type="AlphaFoldDB" id="A0A2G2WTN2"/>
<organism evidence="2 3">
    <name type="scientific">Capsicum baccatum</name>
    <name type="common">Peruvian pepper</name>
    <dbReference type="NCBI Taxonomy" id="33114"/>
    <lineage>
        <taxon>Eukaryota</taxon>
        <taxon>Viridiplantae</taxon>
        <taxon>Streptophyta</taxon>
        <taxon>Embryophyta</taxon>
        <taxon>Tracheophyta</taxon>
        <taxon>Spermatophyta</taxon>
        <taxon>Magnoliopsida</taxon>
        <taxon>eudicotyledons</taxon>
        <taxon>Gunneridae</taxon>
        <taxon>Pentapetalae</taxon>
        <taxon>asterids</taxon>
        <taxon>lamiids</taxon>
        <taxon>Solanales</taxon>
        <taxon>Solanaceae</taxon>
        <taxon>Solanoideae</taxon>
        <taxon>Capsiceae</taxon>
        <taxon>Capsicum</taxon>
    </lineage>
</organism>
<dbReference type="EMBL" id="MLFT02000005">
    <property type="protein sequence ID" value="PHT48616.1"/>
    <property type="molecule type" value="Genomic_DNA"/>
</dbReference>
<keyword evidence="1" id="KW-0732">Signal</keyword>
<protein>
    <submittedName>
        <fullName evidence="2">Uncharacterized protein</fullName>
    </submittedName>
</protein>
<reference evidence="3" key="2">
    <citation type="journal article" date="2017" name="J. Anim. Genet.">
        <title>Multiple reference genome sequences of hot pepper reveal the massive evolution of plant disease resistance genes by retroduplication.</title>
        <authorList>
            <person name="Kim S."/>
            <person name="Park J."/>
            <person name="Yeom S.-I."/>
            <person name="Kim Y.-M."/>
            <person name="Seo E."/>
            <person name="Kim K.-T."/>
            <person name="Kim M.-S."/>
            <person name="Lee J.M."/>
            <person name="Cheong K."/>
            <person name="Shin H.-S."/>
            <person name="Kim S.-B."/>
            <person name="Han K."/>
            <person name="Lee J."/>
            <person name="Park M."/>
            <person name="Lee H.-A."/>
            <person name="Lee H.-Y."/>
            <person name="Lee Y."/>
            <person name="Oh S."/>
            <person name="Lee J.H."/>
            <person name="Choi E."/>
            <person name="Choi E."/>
            <person name="Lee S.E."/>
            <person name="Jeon J."/>
            <person name="Kim H."/>
            <person name="Choi G."/>
            <person name="Song H."/>
            <person name="Lee J."/>
            <person name="Lee S.-C."/>
            <person name="Kwon J.-K."/>
            <person name="Lee H.-Y."/>
            <person name="Koo N."/>
            <person name="Hong Y."/>
            <person name="Kim R.W."/>
            <person name="Kang W.-H."/>
            <person name="Huh J.H."/>
            <person name="Kang B.-C."/>
            <person name="Yang T.-J."/>
            <person name="Lee Y.-H."/>
            <person name="Bennetzen J.L."/>
            <person name="Choi D."/>
        </authorList>
    </citation>
    <scope>NUCLEOTIDE SEQUENCE [LARGE SCALE GENOMIC DNA]</scope>
    <source>
        <strain evidence="3">cv. PBC81</strain>
    </source>
</reference>
<proteinExistence type="predicted"/>
<feature type="chain" id="PRO_5013794085" evidence="1">
    <location>
        <begin position="22"/>
        <end position="151"/>
    </location>
</feature>
<reference evidence="2 3" key="1">
    <citation type="journal article" date="2017" name="Genome Biol.">
        <title>New reference genome sequences of hot pepper reveal the massive evolution of plant disease-resistance genes by retroduplication.</title>
        <authorList>
            <person name="Kim S."/>
            <person name="Park J."/>
            <person name="Yeom S.I."/>
            <person name="Kim Y.M."/>
            <person name="Seo E."/>
            <person name="Kim K.T."/>
            <person name="Kim M.S."/>
            <person name="Lee J.M."/>
            <person name="Cheong K."/>
            <person name="Shin H.S."/>
            <person name="Kim S.B."/>
            <person name="Han K."/>
            <person name="Lee J."/>
            <person name="Park M."/>
            <person name="Lee H.A."/>
            <person name="Lee H.Y."/>
            <person name="Lee Y."/>
            <person name="Oh S."/>
            <person name="Lee J.H."/>
            <person name="Choi E."/>
            <person name="Choi E."/>
            <person name="Lee S.E."/>
            <person name="Jeon J."/>
            <person name="Kim H."/>
            <person name="Choi G."/>
            <person name="Song H."/>
            <person name="Lee J."/>
            <person name="Lee S.C."/>
            <person name="Kwon J.K."/>
            <person name="Lee H.Y."/>
            <person name="Koo N."/>
            <person name="Hong Y."/>
            <person name="Kim R.W."/>
            <person name="Kang W.H."/>
            <person name="Huh J.H."/>
            <person name="Kang B.C."/>
            <person name="Yang T.J."/>
            <person name="Lee Y.H."/>
            <person name="Bennetzen J.L."/>
            <person name="Choi D."/>
        </authorList>
    </citation>
    <scope>NUCLEOTIDE SEQUENCE [LARGE SCALE GENOMIC DNA]</scope>
    <source>
        <strain evidence="3">cv. PBC81</strain>
    </source>
</reference>
<evidence type="ECO:0000313" key="3">
    <source>
        <dbReference type="Proteomes" id="UP000224567"/>
    </source>
</evidence>
<dbReference type="Proteomes" id="UP000224567">
    <property type="component" value="Unassembled WGS sequence"/>
</dbReference>
<name>A0A2G2WTN2_CAPBA</name>
<evidence type="ECO:0000313" key="2">
    <source>
        <dbReference type="EMBL" id="PHT48616.1"/>
    </source>
</evidence>
<accession>A0A2G2WTN2</accession>